<dbReference type="EMBL" id="KN831814">
    <property type="protein sequence ID" value="KIM35781.1"/>
    <property type="molecule type" value="Genomic_DNA"/>
</dbReference>
<dbReference type="OrthoDB" id="3053652at2759"/>
<sequence>MYFTVNPSHNSLQLHHLSFGGSSSTAISMIGAALRPDGRPVFNLAILPSVTLLLNTFDDFEASRKLFQHCSQLSKVDISLSFPPLSWTGIAKMLKPSIETLTHLHLKTGTQDETGTNDPLGGLVAELEEMRHQNVVEKVTINVSVLSCYQCSHGDDWGLLDVVMTQSGWPKLERVSLNIFLWLCYREHDLSATLESLPQTQFPRLSSSSGLLSALHSKAIDLSEREGRLEQFEIQQYIDKIDDISRSFKRSFNRAAAINRLPVELLTRIFEAIQVHRSSKFPLPFAKKAQHTFCDAEVANSWVPLTTHVCNSWREIAISTPYLWNYIYLHVKQKRRNSGWSYYPPPSILLGSRSVPLHVAVHVNAHVGGISVETELSDALRTIPDRAETLQIHWEGRLDAGMQNLLRHPFPHLTSLTLMLNVGGLDRLMQVAIPIPETIFGGELLQLRRLSLWFYTSWSFHKFPNLTHVSLRNQYVRPSINDFLDLLEATPSLESLLLCSAGPKIAQGTVLPQRTIFLPSLRFAQFTSNIQDERYMVRILECLKIRHLTRCSVRYTSEIGFANNIPPISPHIVDRIFSHINPEGIMELKVYQFEGYAYSLEIGVSRISMQTMPKNLVSIPAPSCRNIEHLHLLSDSAIPRVDWEGFPNLLSIICHDSLNGVDALVKSLSPSSENGSPCPLLEMIYLRAGEELPNPNDLDTSEDTEFIRDMLSRFPESPGVHRGTGNSYEVALELHPAFPEWMEVPKFPKELRVNFPYISDDE</sequence>
<dbReference type="HOGENOM" id="CLU_021046_0_0_1"/>
<dbReference type="InterPro" id="IPR032675">
    <property type="entry name" value="LRR_dom_sf"/>
</dbReference>
<dbReference type="AlphaFoldDB" id="A0A0C3BWL0"/>
<dbReference type="Proteomes" id="UP000053424">
    <property type="component" value="Unassembled WGS sequence"/>
</dbReference>
<dbReference type="Gene3D" id="3.80.10.10">
    <property type="entry name" value="Ribonuclease Inhibitor"/>
    <property type="match status" value="1"/>
</dbReference>
<keyword evidence="2" id="KW-1185">Reference proteome</keyword>
<reference evidence="1 2" key="1">
    <citation type="submission" date="2014-04" db="EMBL/GenBank/DDBJ databases">
        <authorList>
            <consortium name="DOE Joint Genome Institute"/>
            <person name="Kuo A."/>
            <person name="Gay G."/>
            <person name="Dore J."/>
            <person name="Kohler A."/>
            <person name="Nagy L.G."/>
            <person name="Floudas D."/>
            <person name="Copeland A."/>
            <person name="Barry K.W."/>
            <person name="Cichocki N."/>
            <person name="Veneault-Fourrey C."/>
            <person name="LaButti K."/>
            <person name="Lindquist E.A."/>
            <person name="Lipzen A."/>
            <person name="Lundell T."/>
            <person name="Morin E."/>
            <person name="Murat C."/>
            <person name="Sun H."/>
            <person name="Tunlid A."/>
            <person name="Henrissat B."/>
            <person name="Grigoriev I.V."/>
            <person name="Hibbett D.S."/>
            <person name="Martin F."/>
            <person name="Nordberg H.P."/>
            <person name="Cantor M.N."/>
            <person name="Hua S.X."/>
        </authorList>
    </citation>
    <scope>NUCLEOTIDE SEQUENCE [LARGE SCALE GENOMIC DNA]</scope>
    <source>
        <strain evidence="2">h7</strain>
    </source>
</reference>
<accession>A0A0C3BWL0</accession>
<dbReference type="SUPFAM" id="SSF52047">
    <property type="entry name" value="RNI-like"/>
    <property type="match status" value="1"/>
</dbReference>
<dbReference type="STRING" id="686832.A0A0C3BWL0"/>
<organism evidence="1 2">
    <name type="scientific">Hebeloma cylindrosporum</name>
    <dbReference type="NCBI Taxonomy" id="76867"/>
    <lineage>
        <taxon>Eukaryota</taxon>
        <taxon>Fungi</taxon>
        <taxon>Dikarya</taxon>
        <taxon>Basidiomycota</taxon>
        <taxon>Agaricomycotina</taxon>
        <taxon>Agaricomycetes</taxon>
        <taxon>Agaricomycetidae</taxon>
        <taxon>Agaricales</taxon>
        <taxon>Agaricineae</taxon>
        <taxon>Hymenogastraceae</taxon>
        <taxon>Hebeloma</taxon>
    </lineage>
</organism>
<dbReference type="Gene3D" id="1.20.1280.50">
    <property type="match status" value="1"/>
</dbReference>
<proteinExistence type="predicted"/>
<evidence type="ECO:0000313" key="1">
    <source>
        <dbReference type="EMBL" id="KIM35781.1"/>
    </source>
</evidence>
<reference evidence="2" key="2">
    <citation type="submission" date="2015-01" db="EMBL/GenBank/DDBJ databases">
        <title>Evolutionary Origins and Diversification of the Mycorrhizal Mutualists.</title>
        <authorList>
            <consortium name="DOE Joint Genome Institute"/>
            <consortium name="Mycorrhizal Genomics Consortium"/>
            <person name="Kohler A."/>
            <person name="Kuo A."/>
            <person name="Nagy L.G."/>
            <person name="Floudas D."/>
            <person name="Copeland A."/>
            <person name="Barry K.W."/>
            <person name="Cichocki N."/>
            <person name="Veneault-Fourrey C."/>
            <person name="LaButti K."/>
            <person name="Lindquist E.A."/>
            <person name="Lipzen A."/>
            <person name="Lundell T."/>
            <person name="Morin E."/>
            <person name="Murat C."/>
            <person name="Riley R."/>
            <person name="Ohm R."/>
            <person name="Sun H."/>
            <person name="Tunlid A."/>
            <person name="Henrissat B."/>
            <person name="Grigoriev I.V."/>
            <person name="Hibbett D.S."/>
            <person name="Martin F."/>
        </authorList>
    </citation>
    <scope>NUCLEOTIDE SEQUENCE [LARGE SCALE GENOMIC DNA]</scope>
    <source>
        <strain evidence="2">h7</strain>
    </source>
</reference>
<protein>
    <submittedName>
        <fullName evidence="1">Uncharacterized protein</fullName>
    </submittedName>
</protein>
<gene>
    <name evidence="1" type="ORF">M413DRAFT_32245</name>
</gene>
<evidence type="ECO:0000313" key="2">
    <source>
        <dbReference type="Proteomes" id="UP000053424"/>
    </source>
</evidence>
<name>A0A0C3BWL0_HEBCY</name>